<feature type="domain" description="DUF4159" evidence="2">
    <location>
        <begin position="73"/>
        <end position="270"/>
    </location>
</feature>
<evidence type="ECO:0000313" key="3">
    <source>
        <dbReference type="EMBL" id="KAF1724224.1"/>
    </source>
</evidence>
<feature type="region of interest" description="Disordered" evidence="1">
    <location>
        <begin position="1"/>
        <end position="27"/>
    </location>
</feature>
<dbReference type="Pfam" id="PF13709">
    <property type="entry name" value="DUF4159"/>
    <property type="match status" value="1"/>
</dbReference>
<dbReference type="Gene3D" id="3.40.50.12140">
    <property type="entry name" value="Domain of unknown function DUF4159"/>
    <property type="match status" value="1"/>
</dbReference>
<reference evidence="3 4" key="1">
    <citation type="submission" date="2017-10" db="EMBL/GenBank/DDBJ databases">
        <title>Whole genome sequencing of members of genus Pseudoxanthomonas.</title>
        <authorList>
            <person name="Kumar S."/>
            <person name="Bansal K."/>
            <person name="Kaur A."/>
            <person name="Patil P."/>
            <person name="Sharma S."/>
            <person name="Patil P.B."/>
        </authorList>
    </citation>
    <scope>NUCLEOTIDE SEQUENCE [LARGE SCALE GENOMIC DNA]</scope>
    <source>
        <strain evidence="3 4">DSM 17109</strain>
    </source>
</reference>
<dbReference type="Proteomes" id="UP000781710">
    <property type="component" value="Unassembled WGS sequence"/>
</dbReference>
<evidence type="ECO:0000256" key="1">
    <source>
        <dbReference type="SAM" id="MobiDB-lite"/>
    </source>
</evidence>
<evidence type="ECO:0000313" key="4">
    <source>
        <dbReference type="Proteomes" id="UP000781710"/>
    </source>
</evidence>
<dbReference type="RefSeq" id="WP_202924180.1">
    <property type="nucleotide sequence ID" value="NZ_JBHSRQ010000007.1"/>
</dbReference>
<evidence type="ECO:0000259" key="2">
    <source>
        <dbReference type="Pfam" id="PF13709"/>
    </source>
</evidence>
<proteinExistence type="predicted"/>
<protein>
    <submittedName>
        <fullName evidence="3">Twin-arginine translocation pathway signal</fullName>
    </submittedName>
</protein>
<name>A0ABQ6ZF96_9GAMM</name>
<accession>A0ABQ6ZF96</accession>
<sequence>MMLEPSGRHRPSPQPLSHRDFLRSPSGEGLSETPALLHSRLTRAQFLHLILGGVVTAALPRQARAQSGNYDFRFTRLKYDSGDWDVDARMPSNLITSLIDYTSLRVDPKEHVLALSDPRMLAAPFCYLAGHKLVDFNPAEKRNFERYVRNGGFVFVDDCNHDIDGLFAKSFEAQMAAIFGSKAMKKLPNTHAIYSSFFKFDGPPATSFELNGWGDDLVHEYLQGIEINGRLGVLYSNKDYGCEWDYDWRNKRFLAEDNTKFGVNLVIYALTT</sequence>
<dbReference type="EMBL" id="PDWW01000019">
    <property type="protein sequence ID" value="KAF1724224.1"/>
    <property type="molecule type" value="Genomic_DNA"/>
</dbReference>
<keyword evidence="4" id="KW-1185">Reference proteome</keyword>
<comment type="caution">
    <text evidence="3">The sequence shown here is derived from an EMBL/GenBank/DDBJ whole genome shotgun (WGS) entry which is preliminary data.</text>
</comment>
<organism evidence="3 4">
    <name type="scientific">Pseudoxanthomonas japonensis</name>
    <dbReference type="NCBI Taxonomy" id="69284"/>
    <lineage>
        <taxon>Bacteria</taxon>
        <taxon>Pseudomonadati</taxon>
        <taxon>Pseudomonadota</taxon>
        <taxon>Gammaproteobacteria</taxon>
        <taxon>Lysobacterales</taxon>
        <taxon>Lysobacteraceae</taxon>
        <taxon>Pseudoxanthomonas</taxon>
    </lineage>
</organism>
<dbReference type="InterPro" id="IPR025297">
    <property type="entry name" value="DUF4159"/>
</dbReference>
<gene>
    <name evidence="3" type="ORF">CSC78_13000</name>
</gene>